<proteinExistence type="predicted"/>
<evidence type="ECO:0000313" key="2">
    <source>
        <dbReference type="EMBL" id="GAA1998587.1"/>
    </source>
</evidence>
<accession>A0ABN2T4W6</accession>
<comment type="caution">
    <text evidence="2">The sequence shown here is derived from an EMBL/GenBank/DDBJ whole genome shotgun (WGS) entry which is preliminary data.</text>
</comment>
<feature type="region of interest" description="Disordered" evidence="1">
    <location>
        <begin position="583"/>
        <end position="602"/>
    </location>
</feature>
<reference evidence="2 3" key="1">
    <citation type="journal article" date="2019" name="Int. J. Syst. Evol. Microbiol.">
        <title>The Global Catalogue of Microorganisms (GCM) 10K type strain sequencing project: providing services to taxonomists for standard genome sequencing and annotation.</title>
        <authorList>
            <consortium name="The Broad Institute Genomics Platform"/>
            <consortium name="The Broad Institute Genome Sequencing Center for Infectious Disease"/>
            <person name="Wu L."/>
            <person name="Ma J."/>
        </authorList>
    </citation>
    <scope>NUCLEOTIDE SEQUENCE [LARGE SCALE GENOMIC DNA]</scope>
    <source>
        <strain evidence="2 3">JCM 14546</strain>
    </source>
</reference>
<feature type="region of interest" description="Disordered" evidence="1">
    <location>
        <begin position="443"/>
        <end position="475"/>
    </location>
</feature>
<dbReference type="Proteomes" id="UP001500755">
    <property type="component" value="Unassembled WGS sequence"/>
</dbReference>
<evidence type="ECO:0000256" key="1">
    <source>
        <dbReference type="SAM" id="MobiDB-lite"/>
    </source>
</evidence>
<evidence type="ECO:0000313" key="3">
    <source>
        <dbReference type="Proteomes" id="UP001500755"/>
    </source>
</evidence>
<keyword evidence="3" id="KW-1185">Reference proteome</keyword>
<dbReference type="EMBL" id="BAAANO010000003">
    <property type="protein sequence ID" value="GAA1998587.1"/>
    <property type="molecule type" value="Genomic_DNA"/>
</dbReference>
<feature type="compositionally biased region" description="Acidic residues" evidence="1">
    <location>
        <begin position="458"/>
        <end position="467"/>
    </location>
</feature>
<protein>
    <submittedName>
        <fullName evidence="2">Uncharacterized protein</fullName>
    </submittedName>
</protein>
<gene>
    <name evidence="2" type="ORF">GCM10009755_02400</name>
</gene>
<sequence length="891" mass="95423">MRTGHDVGRDPLVVEREEDVVTGEEPAVAHAGREILRAAERLRVALKERVPGVPLPFDEGTADEEFAGEHGIDPTETDLPVVHEGDAVERDLLVGDRGTGFLRPPRFAVLPVDEVPGGLDDPLGFDGGDAPGPQPRGLDEFGGNNDIGLALEQSGTGEDHEPGAPGALVLASLRGPRPDHREQPGEEGPVDLLGPGGGVRIVLPPRGPVHVDLRVPEERTQLGHEVLPFPGTDEVDELGPAQPPELRTREFGAPVLKVVPQPEDREEIGGRVGEPAVHLVGLRTHLGGAFARVLDRESGDDDRDLSPDAAFGTGEDHTGQARVDRQPGELPADLREGQSSLPQFERTELHEKGATVPDRLRIRRGEEREVRDVLLRLNETEGGHLEDDARKVRPEDLRVRELRTREEVPFGVHTDADALARAARTALALVRARLRDPFDRQPLDLRPVRVPGDPGGPDVDDVLDTGDGEGGLGDVRREHDARAGVRGEDTLLFAGGETAEERDDLPLREPAAALLRVCRERLGGVPDLPLPGEEHENVAGRLGREFVERREDTLGLIGGTCLVGAVLARAVLVVVGLLVPGEGPVPHLDGEGPTGDGDDRGAAEVLGEGLRVDRRRGDDDLELGTFRQESGEEAHEEVDVEAAFVRLVDDDDLVVAQQRVVLEFGEEDAVRHHLDPGVLLDLRGETHLIADALPELLAEFLREATGDRAGGDPARLGVADHPGDTEAEFEADLRDLGRLARTGLTGDDDDLVLPDRLRDLVTVLADRQLRRVRDVEGDTGAGRPAAFEARRVLLGLLPRGIAHGAAPGVPTCAGPPGTGATAWGVLGASAVCAFVRHDCSRVPGRTPVRSVTSTPRQAAATRSVHRSGTSLVAHPPDDERQKVPTVSELPT</sequence>
<feature type="region of interest" description="Disordered" evidence="1">
    <location>
        <begin position="297"/>
        <end position="324"/>
    </location>
</feature>
<feature type="region of interest" description="Disordered" evidence="1">
    <location>
        <begin position="122"/>
        <end position="196"/>
    </location>
</feature>
<feature type="compositionally biased region" description="Basic and acidic residues" evidence="1">
    <location>
        <begin position="314"/>
        <end position="324"/>
    </location>
</feature>
<name>A0ABN2T4W6_9MICO</name>
<organism evidence="2 3">
    <name type="scientific">Brevibacterium samyangense</name>
    <dbReference type="NCBI Taxonomy" id="366888"/>
    <lineage>
        <taxon>Bacteria</taxon>
        <taxon>Bacillati</taxon>
        <taxon>Actinomycetota</taxon>
        <taxon>Actinomycetes</taxon>
        <taxon>Micrococcales</taxon>
        <taxon>Brevibacteriaceae</taxon>
        <taxon>Brevibacterium</taxon>
    </lineage>
</organism>
<feature type="region of interest" description="Disordered" evidence="1">
    <location>
        <begin position="843"/>
        <end position="891"/>
    </location>
</feature>